<evidence type="ECO:0000313" key="2">
    <source>
        <dbReference type="Proteomes" id="UP000464658"/>
    </source>
</evidence>
<name>A0A5S9MGZ4_BACIA</name>
<dbReference type="AlphaFoldDB" id="A0A5S9MGZ4"/>
<proteinExistence type="predicted"/>
<reference evidence="1 2" key="1">
    <citation type="submission" date="2019-12" db="EMBL/GenBank/DDBJ databases">
        <title>Full genome sequence of a Bacillus safensis strain isolated from commercially available natto in Indonesia.</title>
        <authorList>
            <person name="Yoshida M."/>
            <person name="Uomi M."/>
            <person name="Waturangi D."/>
            <person name="Ekaputri J.J."/>
            <person name="Setiamarga D.H.E."/>
        </authorList>
    </citation>
    <scope>NUCLEOTIDE SEQUENCE [LARGE SCALE GENOMIC DNA]</scope>
    <source>
        <strain evidence="1 2">IDN1</strain>
    </source>
</reference>
<protein>
    <submittedName>
        <fullName evidence="1">Uncharacterized protein</fullName>
    </submittedName>
</protein>
<dbReference type="EMBL" id="AP021906">
    <property type="protein sequence ID" value="BBP90896.1"/>
    <property type="molecule type" value="Genomic_DNA"/>
</dbReference>
<gene>
    <name evidence="1" type="ORF">BsIDN1_45140</name>
</gene>
<accession>A0A5S9MGZ4</accession>
<evidence type="ECO:0000313" key="1">
    <source>
        <dbReference type="EMBL" id="BBP90896.1"/>
    </source>
</evidence>
<dbReference type="Proteomes" id="UP000464658">
    <property type="component" value="Chromosome"/>
</dbReference>
<sequence>MPINIRIFIKGDFTYGRYKGVPSNIRRFTWVFTSLVQKEAIQNKAKIKIGVSQPNLHVYFKLDKWGKEQCENRSYADHIETTISINVFNIGKAPTAIQSVFIFYESDHFSLLI</sequence>
<organism evidence="1 2">
    <name type="scientific">Bacillus safensis</name>
    <dbReference type="NCBI Taxonomy" id="561879"/>
    <lineage>
        <taxon>Bacteria</taxon>
        <taxon>Bacillati</taxon>
        <taxon>Bacillota</taxon>
        <taxon>Bacilli</taxon>
        <taxon>Bacillales</taxon>
        <taxon>Bacillaceae</taxon>
        <taxon>Bacillus</taxon>
    </lineage>
</organism>